<dbReference type="HOGENOM" id="CLU_2895752_0_0_10"/>
<dbReference type="Proteomes" id="UP000008634">
    <property type="component" value="Chromosome"/>
</dbReference>
<keyword evidence="2" id="KW-1185">Reference proteome</keyword>
<dbReference type="STRING" id="688270.Celal_1671"/>
<dbReference type="RefSeq" id="WP_013550459.1">
    <property type="nucleotide sequence ID" value="NC_014934.1"/>
</dbReference>
<dbReference type="PROSITE" id="PS51257">
    <property type="entry name" value="PROKAR_LIPOPROTEIN"/>
    <property type="match status" value="1"/>
</dbReference>
<sequence>MGIIKILRSTIIFIFTFSIISCKQNVEKDKVIQTLNVIKQVEKKQEIVKVENQVSQKKLLIS</sequence>
<evidence type="ECO:0000313" key="2">
    <source>
        <dbReference type="Proteomes" id="UP000008634"/>
    </source>
</evidence>
<evidence type="ECO:0008006" key="3">
    <source>
        <dbReference type="Google" id="ProtNLM"/>
    </source>
</evidence>
<proteinExistence type="predicted"/>
<dbReference type="AlphaFoldDB" id="E6XBX6"/>
<reference evidence="1 2" key="1">
    <citation type="journal article" date="2010" name="Stand. Genomic Sci.">
        <title>Complete genome sequence of Cellulophaga algicola type strain (IC166).</title>
        <authorList>
            <person name="Abt B."/>
            <person name="Lu M."/>
            <person name="Misra M."/>
            <person name="Han C."/>
            <person name="Nolan M."/>
            <person name="Lucas S."/>
            <person name="Hammon N."/>
            <person name="Deshpande S."/>
            <person name="Cheng J.F."/>
            <person name="Tapia R."/>
            <person name="Goodwin L."/>
            <person name="Pitluck S."/>
            <person name="Liolios K."/>
            <person name="Pagani I."/>
            <person name="Ivanova N."/>
            <person name="Mavromatis K."/>
            <person name="Ovchinikova G."/>
            <person name="Pati A."/>
            <person name="Chen A."/>
            <person name="Palaniappan K."/>
            <person name="Land M."/>
            <person name="Hauser L."/>
            <person name="Chang Y.J."/>
            <person name="Jeffries C.D."/>
            <person name="Detter J.C."/>
            <person name="Brambilla E."/>
            <person name="Rohde M."/>
            <person name="Tindall B.J."/>
            <person name="Goker M."/>
            <person name="Woyke T."/>
            <person name="Bristow J."/>
            <person name="Eisen J.A."/>
            <person name="Markowitz V."/>
            <person name="Hugenholtz P."/>
            <person name="Kyrpides N.C."/>
            <person name="Klenk H.P."/>
            <person name="Lapidus A."/>
        </authorList>
    </citation>
    <scope>NUCLEOTIDE SEQUENCE [LARGE SCALE GENOMIC DNA]</scope>
    <source>
        <strain evidence="2">DSM 14237 / IC166 / ACAM 630</strain>
    </source>
</reference>
<dbReference type="EMBL" id="CP002453">
    <property type="protein sequence ID" value="ADV48978.1"/>
    <property type="molecule type" value="Genomic_DNA"/>
</dbReference>
<name>E6XBX6_CELAD</name>
<evidence type="ECO:0000313" key="1">
    <source>
        <dbReference type="EMBL" id="ADV48978.1"/>
    </source>
</evidence>
<organism evidence="1 2">
    <name type="scientific">Cellulophaga algicola (strain DSM 14237 / IC166 / ACAM 630)</name>
    <dbReference type="NCBI Taxonomy" id="688270"/>
    <lineage>
        <taxon>Bacteria</taxon>
        <taxon>Pseudomonadati</taxon>
        <taxon>Bacteroidota</taxon>
        <taxon>Flavobacteriia</taxon>
        <taxon>Flavobacteriales</taxon>
        <taxon>Flavobacteriaceae</taxon>
        <taxon>Cellulophaga</taxon>
    </lineage>
</organism>
<gene>
    <name evidence="1" type="ordered locus">Celal_1671</name>
</gene>
<protein>
    <recommendedName>
        <fullName evidence="3">Lipoprotein</fullName>
    </recommendedName>
</protein>
<accession>E6XBX6</accession>
<dbReference type="KEGG" id="cao:Celal_1671"/>